<dbReference type="AlphaFoldDB" id="A0A1B9FV34"/>
<reference evidence="2" key="1">
    <citation type="submission" date="2013-07" db="EMBL/GenBank/DDBJ databases">
        <title>The Genome Sequence of Cryptococcus bestiolae CBS10118.</title>
        <authorList>
            <consortium name="The Broad Institute Genome Sequencing Platform"/>
            <person name="Cuomo C."/>
            <person name="Litvintseva A."/>
            <person name="Chen Y."/>
            <person name="Heitman J."/>
            <person name="Sun S."/>
            <person name="Springer D."/>
            <person name="Dromer F."/>
            <person name="Young S.K."/>
            <person name="Zeng Q."/>
            <person name="Gargeya S."/>
            <person name="Fitzgerald M."/>
            <person name="Abouelleil A."/>
            <person name="Alvarado L."/>
            <person name="Berlin A.M."/>
            <person name="Chapman S.B."/>
            <person name="Dewar J."/>
            <person name="Goldberg J."/>
            <person name="Griggs A."/>
            <person name="Gujja S."/>
            <person name="Hansen M."/>
            <person name="Howarth C."/>
            <person name="Imamovic A."/>
            <person name="Larimer J."/>
            <person name="McCowan C."/>
            <person name="Murphy C."/>
            <person name="Pearson M."/>
            <person name="Priest M."/>
            <person name="Roberts A."/>
            <person name="Saif S."/>
            <person name="Shea T."/>
            <person name="Sykes S."/>
            <person name="Wortman J."/>
            <person name="Nusbaum C."/>
            <person name="Birren B."/>
        </authorList>
    </citation>
    <scope>NUCLEOTIDE SEQUENCE [LARGE SCALE GENOMIC DNA]</scope>
    <source>
        <strain evidence="2">CBS 10118</strain>
    </source>
</reference>
<protein>
    <recommendedName>
        <fullName evidence="5">DUF3824 domain-containing protein</fullName>
    </recommendedName>
</protein>
<keyword evidence="4" id="KW-1185">Reference proteome</keyword>
<feature type="compositionally biased region" description="Polar residues" evidence="1">
    <location>
        <begin position="48"/>
        <end position="59"/>
    </location>
</feature>
<feature type="compositionally biased region" description="Polar residues" evidence="1">
    <location>
        <begin position="91"/>
        <end position="104"/>
    </location>
</feature>
<feature type="compositionally biased region" description="Low complexity" evidence="1">
    <location>
        <begin position="120"/>
        <end position="130"/>
    </location>
</feature>
<reference evidence="3" key="4">
    <citation type="submission" date="2024-02" db="EMBL/GenBank/DDBJ databases">
        <title>Comparative genomics of Cryptococcus and Kwoniella reveals pathogenesis evolution and contrasting modes of karyotype evolution via chromosome fusion or intercentromeric recombination.</title>
        <authorList>
            <person name="Coelho M.A."/>
            <person name="David-Palma M."/>
            <person name="Shea T."/>
            <person name="Bowers K."/>
            <person name="McGinley-Smith S."/>
            <person name="Mohammad A.W."/>
            <person name="Gnirke A."/>
            <person name="Yurkov A.M."/>
            <person name="Nowrousian M."/>
            <person name="Sun S."/>
            <person name="Cuomo C.A."/>
            <person name="Heitman J."/>
        </authorList>
    </citation>
    <scope>NUCLEOTIDE SEQUENCE</scope>
    <source>
        <strain evidence="3">CBS 10118</strain>
    </source>
</reference>
<name>A0A1B9FV34_9TREE</name>
<feature type="compositionally biased region" description="Basic and acidic residues" evidence="1">
    <location>
        <begin position="65"/>
        <end position="78"/>
    </location>
</feature>
<dbReference type="VEuPathDB" id="FungiDB:I302_08269"/>
<dbReference type="OrthoDB" id="10549825at2759"/>
<feature type="region of interest" description="Disordered" evidence="1">
    <location>
        <begin position="15"/>
        <end position="154"/>
    </location>
</feature>
<dbReference type="Proteomes" id="UP000092730">
    <property type="component" value="Chromosome 8"/>
</dbReference>
<dbReference type="RefSeq" id="XP_019043688.1">
    <property type="nucleotide sequence ID" value="XM_019194852.1"/>
</dbReference>
<dbReference type="GeneID" id="30212668"/>
<dbReference type="EMBL" id="KI894025">
    <property type="protein sequence ID" value="OCF22618.1"/>
    <property type="molecule type" value="Genomic_DNA"/>
</dbReference>
<reference evidence="2" key="3">
    <citation type="submission" date="2014-01" db="EMBL/GenBank/DDBJ databases">
        <title>Evolution of pathogenesis and genome organization in the Tremellales.</title>
        <authorList>
            <person name="Cuomo C."/>
            <person name="Litvintseva A."/>
            <person name="Heitman J."/>
            <person name="Chen Y."/>
            <person name="Sun S."/>
            <person name="Springer D."/>
            <person name="Dromer F."/>
            <person name="Young S."/>
            <person name="Zeng Q."/>
            <person name="Chapman S."/>
            <person name="Gujja S."/>
            <person name="Saif S."/>
            <person name="Birren B."/>
        </authorList>
    </citation>
    <scope>NUCLEOTIDE SEQUENCE</scope>
    <source>
        <strain evidence="2">CBS 10118</strain>
    </source>
</reference>
<accession>A0A1B9FV34</accession>
<feature type="compositionally biased region" description="Basic and acidic residues" evidence="1">
    <location>
        <begin position="142"/>
        <end position="154"/>
    </location>
</feature>
<evidence type="ECO:0000313" key="3">
    <source>
        <dbReference type="EMBL" id="WVW87066.1"/>
    </source>
</evidence>
<gene>
    <name evidence="2" type="ORF">I302_08269</name>
    <name evidence="3" type="ORF">I302_109123</name>
</gene>
<feature type="compositionally biased region" description="Basic and acidic residues" evidence="1">
    <location>
        <begin position="18"/>
        <end position="44"/>
    </location>
</feature>
<evidence type="ECO:0000313" key="2">
    <source>
        <dbReference type="EMBL" id="OCF22618.1"/>
    </source>
</evidence>
<proteinExistence type="predicted"/>
<reference evidence="3" key="2">
    <citation type="submission" date="2013-07" db="EMBL/GenBank/DDBJ databases">
        <authorList>
            <consortium name="The Broad Institute Genome Sequencing Platform"/>
            <person name="Cuomo C."/>
            <person name="Litvintseva A."/>
            <person name="Chen Y."/>
            <person name="Heitman J."/>
            <person name="Sun S."/>
            <person name="Springer D."/>
            <person name="Dromer F."/>
            <person name="Young S.K."/>
            <person name="Zeng Q."/>
            <person name="Gargeya S."/>
            <person name="Fitzgerald M."/>
            <person name="Abouelleil A."/>
            <person name="Alvarado L."/>
            <person name="Berlin A.M."/>
            <person name="Chapman S.B."/>
            <person name="Dewar J."/>
            <person name="Goldberg J."/>
            <person name="Griggs A."/>
            <person name="Gujja S."/>
            <person name="Hansen M."/>
            <person name="Howarth C."/>
            <person name="Imamovic A."/>
            <person name="Larimer J."/>
            <person name="McCowan C."/>
            <person name="Murphy C."/>
            <person name="Pearson M."/>
            <person name="Priest M."/>
            <person name="Roberts A."/>
            <person name="Saif S."/>
            <person name="Shea T."/>
            <person name="Sykes S."/>
            <person name="Wortman J."/>
            <person name="Nusbaum C."/>
            <person name="Birren B."/>
        </authorList>
    </citation>
    <scope>NUCLEOTIDE SEQUENCE</scope>
    <source>
        <strain evidence="3">CBS 10118</strain>
    </source>
</reference>
<sequence length="217" mass="23528">MALLLVSAGVKAGVRAYKAYDKKQKQKKEQKENEDTPDIGRLELNDPSCPSTSSSNGRTIPQGYTDEKKSREYDDTKNSNENPFEAPPPSYQNAIEASSSNNERYTGGFGPSEYTPQRRGSSSGSSSSSSSDDENSNKKGLTKSEYRDLRRRDRYERRLAKRQLRAQRRADRALHRGGGIPIGMAVSGGPLGRGGLVGGPGPVGRGGFGGRGRAIGW</sequence>
<dbReference type="KEGG" id="kbi:30212668"/>
<dbReference type="EMBL" id="CP144548">
    <property type="protein sequence ID" value="WVW87066.1"/>
    <property type="molecule type" value="Genomic_DNA"/>
</dbReference>
<evidence type="ECO:0008006" key="5">
    <source>
        <dbReference type="Google" id="ProtNLM"/>
    </source>
</evidence>
<evidence type="ECO:0000256" key="1">
    <source>
        <dbReference type="SAM" id="MobiDB-lite"/>
    </source>
</evidence>
<organism evidence="2">
    <name type="scientific">Kwoniella bestiolae CBS 10118</name>
    <dbReference type="NCBI Taxonomy" id="1296100"/>
    <lineage>
        <taxon>Eukaryota</taxon>
        <taxon>Fungi</taxon>
        <taxon>Dikarya</taxon>
        <taxon>Basidiomycota</taxon>
        <taxon>Agaricomycotina</taxon>
        <taxon>Tremellomycetes</taxon>
        <taxon>Tremellales</taxon>
        <taxon>Cryptococcaceae</taxon>
        <taxon>Kwoniella</taxon>
    </lineage>
</organism>
<evidence type="ECO:0000313" key="4">
    <source>
        <dbReference type="Proteomes" id="UP000092730"/>
    </source>
</evidence>